<organism evidence="1 2">
    <name type="scientific">Pristionchus pacificus</name>
    <name type="common">Parasitic nematode worm</name>
    <dbReference type="NCBI Taxonomy" id="54126"/>
    <lineage>
        <taxon>Eukaryota</taxon>
        <taxon>Metazoa</taxon>
        <taxon>Ecdysozoa</taxon>
        <taxon>Nematoda</taxon>
        <taxon>Chromadorea</taxon>
        <taxon>Rhabditida</taxon>
        <taxon>Rhabditina</taxon>
        <taxon>Diplogasteromorpha</taxon>
        <taxon>Diplogasteroidea</taxon>
        <taxon>Neodiplogasteridae</taxon>
        <taxon>Pristionchus</taxon>
    </lineage>
</organism>
<reference evidence="1" key="2">
    <citation type="submission" date="2022-06" db="UniProtKB">
        <authorList>
            <consortium name="EnsemblMetazoa"/>
        </authorList>
    </citation>
    <scope>IDENTIFICATION</scope>
    <source>
        <strain evidence="1">PS312</strain>
    </source>
</reference>
<accession>A0A2A6CND4</accession>
<dbReference type="Proteomes" id="UP000005239">
    <property type="component" value="Unassembled WGS sequence"/>
</dbReference>
<dbReference type="EnsemblMetazoa" id="PPA41107.1">
    <property type="protein sequence ID" value="PPA41107.1"/>
    <property type="gene ID" value="WBGene00279476"/>
</dbReference>
<reference evidence="2" key="1">
    <citation type="journal article" date="2008" name="Nat. Genet.">
        <title>The Pristionchus pacificus genome provides a unique perspective on nematode lifestyle and parasitism.</title>
        <authorList>
            <person name="Dieterich C."/>
            <person name="Clifton S.W."/>
            <person name="Schuster L.N."/>
            <person name="Chinwalla A."/>
            <person name="Delehaunty K."/>
            <person name="Dinkelacker I."/>
            <person name="Fulton L."/>
            <person name="Fulton R."/>
            <person name="Godfrey J."/>
            <person name="Minx P."/>
            <person name="Mitreva M."/>
            <person name="Roeseler W."/>
            <person name="Tian H."/>
            <person name="Witte H."/>
            <person name="Yang S.P."/>
            <person name="Wilson R.K."/>
            <person name="Sommer R.J."/>
        </authorList>
    </citation>
    <scope>NUCLEOTIDE SEQUENCE [LARGE SCALE GENOMIC DNA]</scope>
    <source>
        <strain evidence="2">PS312</strain>
    </source>
</reference>
<keyword evidence="2" id="KW-1185">Reference proteome</keyword>
<accession>A0A8R1UXA3</accession>
<evidence type="ECO:0000313" key="2">
    <source>
        <dbReference type="Proteomes" id="UP000005239"/>
    </source>
</evidence>
<evidence type="ECO:0000313" key="1">
    <source>
        <dbReference type="EnsemblMetazoa" id="PPA41107.1"/>
    </source>
</evidence>
<name>A0A2A6CND4_PRIPA</name>
<sequence length="83" mass="9051">MNTTANDALNSTDEDYCKPQWDWNFTIAPAGTGVFGYTGLCTSVKNFLSFVGVPLPLRNAHHPSLLPHAQLVSSKLWSWAAAT</sequence>
<proteinExistence type="predicted"/>
<protein>
    <submittedName>
        <fullName evidence="1">Uncharacterized protein</fullName>
    </submittedName>
</protein>
<gene>
    <name evidence="1" type="primary">WBGene00279476</name>
</gene>
<dbReference type="AlphaFoldDB" id="A0A2A6CND4"/>